<evidence type="ECO:0000313" key="2">
    <source>
        <dbReference type="Proteomes" id="UP000606008"/>
    </source>
</evidence>
<reference evidence="1" key="1">
    <citation type="submission" date="2024-05" db="EMBL/GenBank/DDBJ databases">
        <authorList>
            <person name="Jung D.-H."/>
        </authorList>
    </citation>
    <scope>NUCLEOTIDE SEQUENCE</scope>
    <source>
        <strain evidence="1">JA-25</strain>
    </source>
</reference>
<comment type="caution">
    <text evidence="1">The sequence shown here is derived from an EMBL/GenBank/DDBJ whole genome shotgun (WGS) entry which is preliminary data.</text>
</comment>
<accession>A0ABX0QKL8</accession>
<name>A0ABX0QKL8_9BACT</name>
<evidence type="ECO:0000313" key="1">
    <source>
        <dbReference type="EMBL" id="NID12368.1"/>
    </source>
</evidence>
<dbReference type="RefSeq" id="WP_166693224.1">
    <property type="nucleotide sequence ID" value="NZ_WAEL01000007.1"/>
</dbReference>
<gene>
    <name evidence="1" type="ORF">F7231_19510</name>
</gene>
<protein>
    <submittedName>
        <fullName evidence="1">Uncharacterized protein</fullName>
    </submittedName>
</protein>
<organism evidence="1 2">
    <name type="scientific">Fibrivirga algicola</name>
    <dbReference type="NCBI Taxonomy" id="2950420"/>
    <lineage>
        <taxon>Bacteria</taxon>
        <taxon>Pseudomonadati</taxon>
        <taxon>Bacteroidota</taxon>
        <taxon>Cytophagia</taxon>
        <taxon>Cytophagales</taxon>
        <taxon>Spirosomataceae</taxon>
        <taxon>Fibrivirga</taxon>
    </lineage>
</organism>
<keyword evidence="2" id="KW-1185">Reference proteome</keyword>
<proteinExistence type="predicted"/>
<dbReference type="EMBL" id="WAEL01000007">
    <property type="protein sequence ID" value="NID12368.1"/>
    <property type="molecule type" value="Genomic_DNA"/>
</dbReference>
<sequence>MSFAALQIRFQSAGMIPAPYTHFYELQARPVGKNGLQIDFSITYTDREDLDEEDIVGEGFTLTDDFSWSGQLGSAWLPLIDRLVTTTKLGPFDETALDEEDDFLEVTIDSGTVRPTVGTPANAESFLYAIQELIQAIYEAGGKEKPFELSYLSFQRSGDSEVHLQAQFATRTVKLITVRNGQEQNRTLPWDQLRSLMSVVFAHDYIPGEGTPKPPKRDGHYLDVGGDEWHDISTLDEVHEALVALL</sequence>
<dbReference type="Proteomes" id="UP000606008">
    <property type="component" value="Unassembled WGS sequence"/>
</dbReference>